<evidence type="ECO:0000259" key="4">
    <source>
        <dbReference type="Pfam" id="PF13360"/>
    </source>
</evidence>
<dbReference type="PANTHER" id="PTHR34512">
    <property type="entry name" value="CELL SURFACE PROTEIN"/>
    <property type="match status" value="1"/>
</dbReference>
<feature type="transmembrane region" description="Helical" evidence="3">
    <location>
        <begin position="83"/>
        <end position="102"/>
    </location>
</feature>
<dbReference type="Gene3D" id="2.40.10.480">
    <property type="match status" value="1"/>
</dbReference>
<keyword evidence="3" id="KW-0472">Membrane</keyword>
<dbReference type="InterPro" id="IPR002372">
    <property type="entry name" value="PQQ_rpt_dom"/>
</dbReference>
<protein>
    <submittedName>
        <fullName evidence="5">Outer membrane protein assembly factor BamB</fullName>
    </submittedName>
</protein>
<dbReference type="Pfam" id="PF13360">
    <property type="entry name" value="PQQ_2"/>
    <property type="match status" value="2"/>
</dbReference>
<dbReference type="AlphaFoldDB" id="A0A5J4S350"/>
<name>A0A5J4S350_9ZZZZ</name>
<dbReference type="InterPro" id="IPR018391">
    <property type="entry name" value="PQQ_b-propeller_rpt"/>
</dbReference>
<feature type="domain" description="Pyrrolo-quinoline quinone repeat" evidence="4">
    <location>
        <begin position="461"/>
        <end position="543"/>
    </location>
</feature>
<feature type="compositionally biased region" description="Low complexity" evidence="2">
    <location>
        <begin position="183"/>
        <end position="206"/>
    </location>
</feature>
<dbReference type="Gene3D" id="2.130.10.10">
    <property type="entry name" value="YVTN repeat-like/Quinoprotein amine dehydrogenase"/>
    <property type="match status" value="2"/>
</dbReference>
<accession>A0A5J4S350</accession>
<gene>
    <name evidence="5" type="ORF">EZS27_012429</name>
</gene>
<dbReference type="PANTHER" id="PTHR34512:SF30">
    <property type="entry name" value="OUTER MEMBRANE PROTEIN ASSEMBLY FACTOR BAMB"/>
    <property type="match status" value="1"/>
</dbReference>
<dbReference type="InterPro" id="IPR015943">
    <property type="entry name" value="WD40/YVTN_repeat-like_dom_sf"/>
</dbReference>
<feature type="domain" description="Pyrrolo-quinoline quinone repeat" evidence="4">
    <location>
        <begin position="202"/>
        <end position="285"/>
    </location>
</feature>
<evidence type="ECO:0000256" key="2">
    <source>
        <dbReference type="SAM" id="MobiDB-lite"/>
    </source>
</evidence>
<keyword evidence="3" id="KW-0812">Transmembrane</keyword>
<organism evidence="5">
    <name type="scientific">termite gut metagenome</name>
    <dbReference type="NCBI Taxonomy" id="433724"/>
    <lineage>
        <taxon>unclassified sequences</taxon>
        <taxon>metagenomes</taxon>
        <taxon>organismal metagenomes</taxon>
    </lineage>
</organism>
<proteinExistence type="predicted"/>
<keyword evidence="1" id="KW-0175">Coiled coil</keyword>
<feature type="transmembrane region" description="Helical" evidence="3">
    <location>
        <begin position="9"/>
        <end position="29"/>
    </location>
</feature>
<dbReference type="EMBL" id="SNRY01000518">
    <property type="protein sequence ID" value="KAA6339651.1"/>
    <property type="molecule type" value="Genomic_DNA"/>
</dbReference>
<feature type="coiled-coil region" evidence="1">
    <location>
        <begin position="41"/>
        <end position="68"/>
    </location>
</feature>
<evidence type="ECO:0000256" key="3">
    <source>
        <dbReference type="SAM" id="Phobius"/>
    </source>
</evidence>
<keyword evidence="3" id="KW-1133">Transmembrane helix</keyword>
<evidence type="ECO:0000256" key="1">
    <source>
        <dbReference type="SAM" id="Coils"/>
    </source>
</evidence>
<dbReference type="SUPFAM" id="SSF50998">
    <property type="entry name" value="Quinoprotein alcohol dehydrogenase-like"/>
    <property type="match status" value="1"/>
</dbReference>
<feature type="region of interest" description="Disordered" evidence="2">
    <location>
        <begin position="183"/>
        <end position="214"/>
    </location>
</feature>
<dbReference type="InterPro" id="IPR011047">
    <property type="entry name" value="Quinoprotein_ADH-like_sf"/>
</dbReference>
<dbReference type="SMART" id="SM00564">
    <property type="entry name" value="PQQ"/>
    <property type="match status" value="6"/>
</dbReference>
<comment type="caution">
    <text evidence="5">The sequence shown here is derived from an EMBL/GenBank/DDBJ whole genome shotgun (WGS) entry which is preliminary data.</text>
</comment>
<sequence>MRKSILKNIALVSAVGMLTFSMMLITNYFQVRGFNPLQTEVVETLKQINDENANNTELQEQIRQLDLLARRAYFVNLDHLKTGVYILIGMLVVFVLSLRFYFAEDKQLPGKQVDPVDDWIIKTNARKYIGWVAGGLVAAALVFVFLSSPHLSSGTSDKNTEAIAEATSDSDQLPEATEDSIIVPPSDSLDSVNPSNSSNLSNSEPSQVTHNSFRGNNSNAVSLARSIPVIWNLGTGENIAWKSDIPKHGFNSPVITGNKVFITGADDQARELYCYDLNTGERLWTLAAANIPGSPTQIPKTTNDTGLAASTVATNGKQVCAIFATGDLICADMDGKRLWAKNLGVPQNHYGYASSLLVFGNSLLVQYDNNNTPRILAFDMITGAERWTKTRTDKITWSSPIIAYVNNQPQLVLMGSLGITAYNPNNGEQLWRVEGMSGEVASSPCSAAGIVFGASEYAALIAVDATTGQQLWKADDYLPEVSSPVATKDNVYLATSYGVLACYDAKTGELKQSHELNTEFYSSPVITEGKLYVFSNDGKMFIYTANNDFKPVSSFDTGEKTFATPAFTNGKIVVRTEQSIYCVATKG</sequence>
<feature type="transmembrane region" description="Helical" evidence="3">
    <location>
        <begin position="128"/>
        <end position="146"/>
    </location>
</feature>
<reference evidence="5" key="1">
    <citation type="submission" date="2019-03" db="EMBL/GenBank/DDBJ databases">
        <title>Single cell metagenomics reveals metabolic interactions within the superorganism composed of flagellate Streblomastix strix and complex community of Bacteroidetes bacteria on its surface.</title>
        <authorList>
            <person name="Treitli S.C."/>
            <person name="Kolisko M."/>
            <person name="Husnik F."/>
            <person name="Keeling P."/>
            <person name="Hampl V."/>
        </authorList>
    </citation>
    <scope>NUCLEOTIDE SEQUENCE</scope>
    <source>
        <strain evidence="5">STM</strain>
    </source>
</reference>
<evidence type="ECO:0000313" key="5">
    <source>
        <dbReference type="EMBL" id="KAA6339651.1"/>
    </source>
</evidence>